<name>L8I529_9CETA</name>
<evidence type="ECO:0000256" key="1">
    <source>
        <dbReference type="ARBA" id="ARBA00007283"/>
    </source>
</evidence>
<dbReference type="GO" id="GO:0046872">
    <property type="term" value="F:metal ion binding"/>
    <property type="evidence" value="ECO:0007669"/>
    <property type="project" value="UniProtKB-KW"/>
</dbReference>
<feature type="non-terminal residue" evidence="5">
    <location>
        <position position="1"/>
    </location>
</feature>
<reference evidence="5 6" key="1">
    <citation type="journal article" date="2012" name="Nat. Genet.">
        <title>The yak genome and adaptation to life at high altitude.</title>
        <authorList>
            <person name="Qiu Q."/>
            <person name="Zhang G."/>
            <person name="Ma T."/>
            <person name="Qian W."/>
            <person name="Wang J."/>
            <person name="Ye Z."/>
            <person name="Cao C."/>
            <person name="Hu Q."/>
            <person name="Kim J."/>
            <person name="Larkin D.M."/>
            <person name="Auvil L."/>
            <person name="Capitanu B."/>
            <person name="Ma J."/>
            <person name="Lewin H.A."/>
            <person name="Qian X."/>
            <person name="Lang Y."/>
            <person name="Zhou R."/>
            <person name="Wang L."/>
            <person name="Wang K."/>
            <person name="Xia J."/>
            <person name="Liao S."/>
            <person name="Pan S."/>
            <person name="Lu X."/>
            <person name="Hou H."/>
            <person name="Wang Y."/>
            <person name="Zang X."/>
            <person name="Yin Y."/>
            <person name="Ma H."/>
            <person name="Zhang J."/>
            <person name="Wang Z."/>
            <person name="Zhang Y."/>
            <person name="Zhang D."/>
            <person name="Yonezawa T."/>
            <person name="Hasegawa M."/>
            <person name="Zhong Y."/>
            <person name="Liu W."/>
            <person name="Zhang Y."/>
            <person name="Huang Z."/>
            <person name="Zhang S."/>
            <person name="Long R."/>
            <person name="Yang H."/>
            <person name="Wang J."/>
            <person name="Lenstra J.A."/>
            <person name="Cooper D.N."/>
            <person name="Wu Y."/>
            <person name="Wang J."/>
            <person name="Shi P."/>
            <person name="Wang J."/>
            <person name="Liu J."/>
        </authorList>
    </citation>
    <scope>NUCLEOTIDE SEQUENCE [LARGE SCALE GENOMIC DNA]</scope>
    <source>
        <strain evidence="6">yakQH1</strain>
    </source>
</reference>
<organism evidence="5 6">
    <name type="scientific">Bos mutus</name>
    <name type="common">wild yak</name>
    <dbReference type="NCBI Taxonomy" id="72004"/>
    <lineage>
        <taxon>Eukaryota</taxon>
        <taxon>Metazoa</taxon>
        <taxon>Chordata</taxon>
        <taxon>Craniata</taxon>
        <taxon>Vertebrata</taxon>
        <taxon>Euteleostomi</taxon>
        <taxon>Mammalia</taxon>
        <taxon>Eutheria</taxon>
        <taxon>Laurasiatheria</taxon>
        <taxon>Artiodactyla</taxon>
        <taxon>Ruminantia</taxon>
        <taxon>Pecora</taxon>
        <taxon>Bovidae</taxon>
        <taxon>Bovinae</taxon>
        <taxon>Bos</taxon>
    </lineage>
</organism>
<accession>L8I529</accession>
<dbReference type="EMBL" id="JH882031">
    <property type="protein sequence ID" value="ELR51268.1"/>
    <property type="molecule type" value="Genomic_DNA"/>
</dbReference>
<sequence length="51" mass="5174">ASGGSCTCPHLVFAPANAPPANQSYCSRCPVGNAKCAQGCICIWAAEMGRC</sequence>
<evidence type="ECO:0000313" key="5">
    <source>
        <dbReference type="EMBL" id="ELR51268.1"/>
    </source>
</evidence>
<evidence type="ECO:0000256" key="3">
    <source>
        <dbReference type="ARBA" id="ARBA00022851"/>
    </source>
</evidence>
<dbReference type="InterPro" id="IPR017854">
    <property type="entry name" value="Metalthion_dom_sf"/>
</dbReference>
<keyword evidence="2 4" id="KW-0479">Metal-binding</keyword>
<dbReference type="InterPro" id="IPR000006">
    <property type="entry name" value="Metalthion_vert"/>
</dbReference>
<evidence type="ECO:0000256" key="4">
    <source>
        <dbReference type="RuleBase" id="RU000621"/>
    </source>
</evidence>
<dbReference type="AlphaFoldDB" id="L8I529"/>
<keyword evidence="3 4" id="KW-0480">Metal-thiolate cluster</keyword>
<evidence type="ECO:0000256" key="2">
    <source>
        <dbReference type="ARBA" id="ARBA00022723"/>
    </source>
</evidence>
<dbReference type="InterPro" id="IPR023587">
    <property type="entry name" value="Metalthion_dom_sf_vert"/>
</dbReference>
<dbReference type="Proteomes" id="UP000011080">
    <property type="component" value="Unassembled WGS sequence"/>
</dbReference>
<comment type="similarity">
    <text evidence="1 4">Belongs to the metallothionein superfamily. Type 1 family.</text>
</comment>
<dbReference type="Gene3D" id="4.10.10.10">
    <property type="entry name" value="Metallothionein Isoform II"/>
    <property type="match status" value="1"/>
</dbReference>
<proteinExistence type="inferred from homology"/>
<comment type="function">
    <text evidence="4">Metallothioneins have a high content of cysteine residues that bind various heavy metals.</text>
</comment>
<gene>
    <name evidence="5" type="ORF">M91_15052</name>
</gene>
<dbReference type="Pfam" id="PF00131">
    <property type="entry name" value="Metallothio"/>
    <property type="match status" value="1"/>
</dbReference>
<evidence type="ECO:0000313" key="6">
    <source>
        <dbReference type="Proteomes" id="UP000011080"/>
    </source>
</evidence>
<dbReference type="SUPFAM" id="SSF57868">
    <property type="entry name" value="Metallothionein"/>
    <property type="match status" value="1"/>
</dbReference>
<protein>
    <recommendedName>
        <fullName evidence="4">Metallothionein</fullName>
    </recommendedName>
</protein>